<keyword evidence="1" id="KW-0812">Transmembrane</keyword>
<reference evidence="2" key="1">
    <citation type="submission" date="2019-08" db="EMBL/GenBank/DDBJ databases">
        <authorList>
            <person name="Kucharzyk K."/>
            <person name="Murdoch R.W."/>
            <person name="Higgins S."/>
            <person name="Loffler F."/>
        </authorList>
    </citation>
    <scope>NUCLEOTIDE SEQUENCE</scope>
</reference>
<keyword evidence="1" id="KW-1133">Transmembrane helix</keyword>
<dbReference type="EMBL" id="VSSQ01065854">
    <property type="protein sequence ID" value="MPN18505.1"/>
    <property type="molecule type" value="Genomic_DNA"/>
</dbReference>
<gene>
    <name evidence="2" type="ORF">SDC9_165865</name>
</gene>
<comment type="caution">
    <text evidence="2">The sequence shown here is derived from an EMBL/GenBank/DDBJ whole genome shotgun (WGS) entry which is preliminary data.</text>
</comment>
<proteinExistence type="predicted"/>
<organism evidence="2">
    <name type="scientific">bioreactor metagenome</name>
    <dbReference type="NCBI Taxonomy" id="1076179"/>
    <lineage>
        <taxon>unclassified sequences</taxon>
        <taxon>metagenomes</taxon>
        <taxon>ecological metagenomes</taxon>
    </lineage>
</organism>
<accession>A0A645FVL9</accession>
<name>A0A645FVL9_9ZZZZ</name>
<feature type="transmembrane region" description="Helical" evidence="1">
    <location>
        <begin position="54"/>
        <end position="77"/>
    </location>
</feature>
<sequence length="124" mass="14047">MHSEKVNFIRCRQVEIFSILDRIFVIDATDNIHFILKAMFKGRPQTGINFFGGIFGKLILVVTVEALALVEVIFVIYKHQRIPRVVFLHNIVFGAPHPGSEIVEVAIGFIHRSSKPGFEARTQS</sequence>
<keyword evidence="1" id="KW-0472">Membrane</keyword>
<evidence type="ECO:0000313" key="2">
    <source>
        <dbReference type="EMBL" id="MPN18505.1"/>
    </source>
</evidence>
<protein>
    <submittedName>
        <fullName evidence="2">Uncharacterized protein</fullName>
    </submittedName>
</protein>
<evidence type="ECO:0000256" key="1">
    <source>
        <dbReference type="SAM" id="Phobius"/>
    </source>
</evidence>
<dbReference type="AlphaFoldDB" id="A0A645FVL9"/>